<evidence type="ECO:0000256" key="3">
    <source>
        <dbReference type="ARBA" id="ARBA00022729"/>
    </source>
</evidence>
<dbReference type="GO" id="GO:0042597">
    <property type="term" value="C:periplasmic space"/>
    <property type="evidence" value="ECO:0007669"/>
    <property type="project" value="UniProtKB-SubCell"/>
</dbReference>
<dbReference type="GO" id="GO:0019808">
    <property type="term" value="F:polyamine binding"/>
    <property type="evidence" value="ECO:0007669"/>
    <property type="project" value="InterPro"/>
</dbReference>
<dbReference type="PIRSF" id="PIRSF019574">
    <property type="entry name" value="Periplasmic_polyamine_BP"/>
    <property type="match status" value="1"/>
</dbReference>
<evidence type="ECO:0000256" key="5">
    <source>
        <dbReference type="PIRNR" id="PIRNR019574"/>
    </source>
</evidence>
<keyword evidence="3 6" id="KW-0732">Signal</keyword>
<comment type="subcellular location">
    <subcellularLocation>
        <location evidence="1 5">Periplasm</location>
    </subcellularLocation>
</comment>
<sequence length="363" mass="39782">MIRSLSLAGLLAAAAALPALAQDKVVHIYNWSDYIAEDTIRKFEAETGIKVVYDVYDSNETLEAKLLAGHSGYDVVVPTSNFLQRQIAAGVYQPLDKSKLPNLENMDPELMKAAAAYDPDNTYGVIYMWGTNGIGYNVAKVAERLGEDAPTDSWSLIFDPKYAEKLADCGITLLDSASEVFPSALTYLGLDPLSKKPEDLEKAAGVIEAIRPYIRYYHSSQYISDLANGEVCVSLGYSGDVFQAAARAEEAGKGVEIAYSVPEEGAQQWFDMMAIPVDAPNPEAALAWINFIMKPEITADITNYVWYANANTASLPLVDPEIRDDPAIFPGPDVLAKLYPAQVYDARTDRLITKLWTRAKTGQ</sequence>
<dbReference type="AlphaFoldDB" id="A0A501WY54"/>
<dbReference type="PANTHER" id="PTHR30222:SF12">
    <property type="entry name" value="NORSPERMIDINE SENSOR"/>
    <property type="match status" value="1"/>
</dbReference>
<evidence type="ECO:0000313" key="8">
    <source>
        <dbReference type="Proteomes" id="UP000319255"/>
    </source>
</evidence>
<feature type="signal peptide" evidence="6">
    <location>
        <begin position="1"/>
        <end position="21"/>
    </location>
</feature>
<reference evidence="7 8" key="1">
    <citation type="submission" date="2019-06" db="EMBL/GenBank/DDBJ databases">
        <title>A novel bacterium of genus Amaricoccus, isolated from marine sediment.</title>
        <authorList>
            <person name="Huang H."/>
            <person name="Mo K."/>
            <person name="Hu Y."/>
        </authorList>
    </citation>
    <scope>NUCLEOTIDE SEQUENCE [LARGE SCALE GENOMIC DNA]</scope>
    <source>
        <strain evidence="7 8">HB172011</strain>
    </source>
</reference>
<dbReference type="Gene3D" id="3.40.190.10">
    <property type="entry name" value="Periplasmic binding protein-like II"/>
    <property type="match status" value="2"/>
</dbReference>
<name>A0A501WY54_9RHOB</name>
<comment type="function">
    <text evidence="5">Required for the activity of the bacterial periplasmic transport system of putrescine.</text>
</comment>
<dbReference type="InterPro" id="IPR001188">
    <property type="entry name" value="Sperm_putr-bd"/>
</dbReference>
<dbReference type="PANTHER" id="PTHR30222">
    <property type="entry name" value="SPERMIDINE/PUTRESCINE-BINDING PERIPLASMIC PROTEIN"/>
    <property type="match status" value="1"/>
</dbReference>
<evidence type="ECO:0000256" key="4">
    <source>
        <dbReference type="ARBA" id="ARBA00022764"/>
    </source>
</evidence>
<proteinExistence type="inferred from homology"/>
<dbReference type="OrthoDB" id="9769319at2"/>
<comment type="similarity">
    <text evidence="5">Belongs to the bacterial solute-binding protein PotD/PotF family.</text>
</comment>
<evidence type="ECO:0000313" key="7">
    <source>
        <dbReference type="EMBL" id="TPE53672.1"/>
    </source>
</evidence>
<dbReference type="PRINTS" id="PR00909">
    <property type="entry name" value="SPERMDNBNDNG"/>
</dbReference>
<evidence type="ECO:0000256" key="1">
    <source>
        <dbReference type="ARBA" id="ARBA00004418"/>
    </source>
</evidence>
<keyword evidence="2 5" id="KW-0813">Transport</keyword>
<comment type="caution">
    <text evidence="7">The sequence shown here is derived from an EMBL/GenBank/DDBJ whole genome shotgun (WGS) entry which is preliminary data.</text>
</comment>
<feature type="chain" id="PRO_5021334381" description="Putrescine-binding periplasmic protein" evidence="6">
    <location>
        <begin position="22"/>
        <end position="363"/>
    </location>
</feature>
<dbReference type="GO" id="GO:0015846">
    <property type="term" value="P:polyamine transport"/>
    <property type="evidence" value="ECO:0007669"/>
    <property type="project" value="InterPro"/>
</dbReference>
<evidence type="ECO:0000256" key="6">
    <source>
        <dbReference type="SAM" id="SignalP"/>
    </source>
</evidence>
<gene>
    <name evidence="7" type="ORF">FJM51_01080</name>
</gene>
<dbReference type="InterPro" id="IPR006059">
    <property type="entry name" value="SBP"/>
</dbReference>
<keyword evidence="4 5" id="KW-0574">Periplasm</keyword>
<organism evidence="7 8">
    <name type="scientific">Amaricoccus solimangrovi</name>
    <dbReference type="NCBI Taxonomy" id="2589815"/>
    <lineage>
        <taxon>Bacteria</taxon>
        <taxon>Pseudomonadati</taxon>
        <taxon>Pseudomonadota</taxon>
        <taxon>Alphaproteobacteria</taxon>
        <taxon>Rhodobacterales</taxon>
        <taxon>Paracoccaceae</taxon>
        <taxon>Amaricoccus</taxon>
    </lineage>
</organism>
<dbReference type="SUPFAM" id="SSF53850">
    <property type="entry name" value="Periplasmic binding protein-like II"/>
    <property type="match status" value="1"/>
</dbReference>
<evidence type="ECO:0000256" key="2">
    <source>
        <dbReference type="ARBA" id="ARBA00022448"/>
    </source>
</evidence>
<dbReference type="Pfam" id="PF13416">
    <property type="entry name" value="SBP_bac_8"/>
    <property type="match status" value="1"/>
</dbReference>
<dbReference type="CDD" id="cd13659">
    <property type="entry name" value="PBP2_PotF"/>
    <property type="match status" value="1"/>
</dbReference>
<dbReference type="EMBL" id="VFRP01000001">
    <property type="protein sequence ID" value="TPE53672.1"/>
    <property type="molecule type" value="Genomic_DNA"/>
</dbReference>
<accession>A0A501WY54</accession>
<dbReference type="Proteomes" id="UP000319255">
    <property type="component" value="Unassembled WGS sequence"/>
</dbReference>
<dbReference type="RefSeq" id="WP_140452250.1">
    <property type="nucleotide sequence ID" value="NZ_VFRP01000001.1"/>
</dbReference>
<protein>
    <recommendedName>
        <fullName evidence="5">Putrescine-binding periplasmic protein</fullName>
    </recommendedName>
</protein>
<keyword evidence="8" id="KW-1185">Reference proteome</keyword>